<gene>
    <name evidence="1" type="ORF">KIL84_018915</name>
</gene>
<evidence type="ECO:0000313" key="1">
    <source>
        <dbReference type="EMBL" id="KAH1186166.1"/>
    </source>
</evidence>
<evidence type="ECO:0000313" key="2">
    <source>
        <dbReference type="Proteomes" id="UP000827986"/>
    </source>
</evidence>
<name>A0A9D4B9U1_9SAUR</name>
<reference evidence="1" key="1">
    <citation type="submission" date="2021-09" db="EMBL/GenBank/DDBJ databases">
        <title>The genome of Mauremys mutica provides insights into the evolution of semi-aquatic lifestyle.</title>
        <authorList>
            <person name="Gong S."/>
            <person name="Gao Y."/>
        </authorList>
    </citation>
    <scope>NUCLEOTIDE SEQUENCE</scope>
    <source>
        <strain evidence="1">MM-2020</strain>
        <tissue evidence="1">Muscle</tissue>
    </source>
</reference>
<dbReference type="AlphaFoldDB" id="A0A9D4B9U1"/>
<organism evidence="1 2">
    <name type="scientific">Mauremys mutica</name>
    <name type="common">yellowpond turtle</name>
    <dbReference type="NCBI Taxonomy" id="74926"/>
    <lineage>
        <taxon>Eukaryota</taxon>
        <taxon>Metazoa</taxon>
        <taxon>Chordata</taxon>
        <taxon>Craniata</taxon>
        <taxon>Vertebrata</taxon>
        <taxon>Euteleostomi</taxon>
        <taxon>Archelosauria</taxon>
        <taxon>Testudinata</taxon>
        <taxon>Testudines</taxon>
        <taxon>Cryptodira</taxon>
        <taxon>Durocryptodira</taxon>
        <taxon>Testudinoidea</taxon>
        <taxon>Geoemydidae</taxon>
        <taxon>Geoemydinae</taxon>
        <taxon>Mauremys</taxon>
    </lineage>
</organism>
<keyword evidence="2" id="KW-1185">Reference proteome</keyword>
<protein>
    <submittedName>
        <fullName evidence="1">Uncharacterized protein</fullName>
    </submittedName>
</protein>
<sequence length="75" mass="8099">MARENGEGSASWKKPAEDIKKIFEFKETLGTLDANCYQVTTAVYMAQMSMQAGGDLATDFNGSKIMPIGTCCAPQ</sequence>
<proteinExistence type="predicted"/>
<dbReference type="EMBL" id="JAHDVG010000463">
    <property type="protein sequence ID" value="KAH1186166.1"/>
    <property type="molecule type" value="Genomic_DNA"/>
</dbReference>
<accession>A0A9D4B9U1</accession>
<dbReference type="Proteomes" id="UP000827986">
    <property type="component" value="Unassembled WGS sequence"/>
</dbReference>
<comment type="caution">
    <text evidence="1">The sequence shown here is derived from an EMBL/GenBank/DDBJ whole genome shotgun (WGS) entry which is preliminary data.</text>
</comment>